<dbReference type="RefSeq" id="WP_007277355.1">
    <property type="nucleotide sequence ID" value="NZ_ABCK01000003.1"/>
</dbReference>
<dbReference type="Proteomes" id="UP000004947">
    <property type="component" value="Unassembled WGS sequence"/>
</dbReference>
<dbReference type="STRING" id="313628.LNTAR_14592"/>
<gene>
    <name evidence="2" type="ORF">LNTAR_14592</name>
</gene>
<proteinExistence type="predicted"/>
<reference evidence="2 3" key="1">
    <citation type="journal article" date="2010" name="J. Bacteriol.">
        <title>Genome sequence of Lentisphaera araneosa HTCC2155T, the type species of the order Lentisphaerales in the phylum Lentisphaerae.</title>
        <authorList>
            <person name="Thrash J.C."/>
            <person name="Cho J.C."/>
            <person name="Vergin K.L."/>
            <person name="Morris R.M."/>
            <person name="Giovannoni S.J."/>
        </authorList>
    </citation>
    <scope>NUCLEOTIDE SEQUENCE [LARGE SCALE GENOMIC DNA]</scope>
    <source>
        <strain evidence="2 3">HTCC2155</strain>
    </source>
</reference>
<feature type="coiled-coil region" evidence="1">
    <location>
        <begin position="106"/>
        <end position="140"/>
    </location>
</feature>
<name>A6DHH0_9BACT</name>
<evidence type="ECO:0000256" key="1">
    <source>
        <dbReference type="SAM" id="Coils"/>
    </source>
</evidence>
<keyword evidence="1" id="KW-0175">Coiled coil</keyword>
<feature type="coiled-coil region" evidence="1">
    <location>
        <begin position="47"/>
        <end position="74"/>
    </location>
</feature>
<comment type="caution">
    <text evidence="2">The sequence shown here is derived from an EMBL/GenBank/DDBJ whole genome shotgun (WGS) entry which is preliminary data.</text>
</comment>
<accession>A6DHH0</accession>
<dbReference type="AlphaFoldDB" id="A6DHH0"/>
<organism evidence="2 3">
    <name type="scientific">Lentisphaera araneosa HTCC2155</name>
    <dbReference type="NCBI Taxonomy" id="313628"/>
    <lineage>
        <taxon>Bacteria</taxon>
        <taxon>Pseudomonadati</taxon>
        <taxon>Lentisphaerota</taxon>
        <taxon>Lentisphaeria</taxon>
        <taxon>Lentisphaerales</taxon>
        <taxon>Lentisphaeraceae</taxon>
        <taxon>Lentisphaera</taxon>
    </lineage>
</organism>
<sequence length="157" mass="18506">MKIFFYILISFSIILNAQEKKAKKKGNEFNQHNVEILSLKLLEKKYVPKAKKELSNLEKEKKRYEAGLAKLSKNSKSYKARKAEYDTILKNIKAQKIIIVYTTTFKKHLEEKLNKNYKNVDKHEEILAKLKDAYQTETGERFPNLESESLNHLIKKK</sequence>
<evidence type="ECO:0000313" key="2">
    <source>
        <dbReference type="EMBL" id="EDM29053.1"/>
    </source>
</evidence>
<keyword evidence="3" id="KW-1185">Reference proteome</keyword>
<evidence type="ECO:0000313" key="3">
    <source>
        <dbReference type="Proteomes" id="UP000004947"/>
    </source>
</evidence>
<protein>
    <submittedName>
        <fullName evidence="2">Uncharacterized protein</fullName>
    </submittedName>
</protein>
<dbReference type="EMBL" id="ABCK01000003">
    <property type="protein sequence ID" value="EDM29053.1"/>
    <property type="molecule type" value="Genomic_DNA"/>
</dbReference>